<dbReference type="KEGG" id="qsa:O6P43_012064"/>
<evidence type="ECO:0000313" key="7">
    <source>
        <dbReference type="Proteomes" id="UP001163823"/>
    </source>
</evidence>
<gene>
    <name evidence="6" type="ORF">O6P43_012064</name>
</gene>
<feature type="compositionally biased region" description="Basic and acidic residues" evidence="4">
    <location>
        <begin position="64"/>
        <end position="73"/>
    </location>
</feature>
<keyword evidence="6" id="KW-0804">Transcription</keyword>
<feature type="domain" description="RNA polymerase Rpb4/RPC9 core" evidence="5">
    <location>
        <begin position="94"/>
        <end position="213"/>
    </location>
</feature>
<dbReference type="InterPro" id="IPR038324">
    <property type="entry name" value="Rpb4/RPC9_sf"/>
</dbReference>
<dbReference type="GO" id="GO:0006352">
    <property type="term" value="P:DNA-templated transcription initiation"/>
    <property type="evidence" value="ECO:0007669"/>
    <property type="project" value="InterPro"/>
</dbReference>
<evidence type="ECO:0000256" key="4">
    <source>
        <dbReference type="SAM" id="MobiDB-lite"/>
    </source>
</evidence>
<dbReference type="PANTHER" id="PTHR21297">
    <property type="entry name" value="DNA-DIRECTED RNA POLYMERASE II"/>
    <property type="match status" value="1"/>
</dbReference>
<reference evidence="6" key="1">
    <citation type="journal article" date="2023" name="Science">
        <title>Elucidation of the pathway for biosynthesis of saponin adjuvants from the soapbark tree.</title>
        <authorList>
            <person name="Reed J."/>
            <person name="Orme A."/>
            <person name="El-Demerdash A."/>
            <person name="Owen C."/>
            <person name="Martin L.B.B."/>
            <person name="Misra R.C."/>
            <person name="Kikuchi S."/>
            <person name="Rejzek M."/>
            <person name="Martin A.C."/>
            <person name="Harkess A."/>
            <person name="Leebens-Mack J."/>
            <person name="Louveau T."/>
            <person name="Stephenson M.J."/>
            <person name="Osbourn A."/>
        </authorList>
    </citation>
    <scope>NUCLEOTIDE SEQUENCE</scope>
    <source>
        <strain evidence="6">S10</strain>
    </source>
</reference>
<evidence type="ECO:0000256" key="1">
    <source>
        <dbReference type="ARBA" id="ARBA00004123"/>
    </source>
</evidence>
<dbReference type="GO" id="GO:0000428">
    <property type="term" value="C:DNA-directed RNA polymerase complex"/>
    <property type="evidence" value="ECO:0007669"/>
    <property type="project" value="UniProtKB-KW"/>
</dbReference>
<sequence>MSEKGGKGFSLLNKGGSLKGKDDNAPKSTKGRKVQFSYEGSNESRTGLSSKSGGKVETAIPKGDWSKGGKGDKVAYGGKSPVSKEKRPLELKIEQELPTNAKCMFDCEATHILEGIQEQMVVLSKDPTIKIPVSFDRGLQYAKSTSHFKNPLAVRPILEFLTDFGVSDGEICLISNMCPETIDEAFALVPSLKVLHAQIFIIMDTLYPPPPLLFKRQRGNMWLLGGSFLCEDKRILVAVPLKDALSELSKLKQSK</sequence>
<dbReference type="Proteomes" id="UP001163823">
    <property type="component" value="Chromosome 5"/>
</dbReference>
<dbReference type="Gene3D" id="1.20.1250.40">
    <property type="match status" value="1"/>
</dbReference>
<dbReference type="GO" id="GO:0000166">
    <property type="term" value="F:nucleotide binding"/>
    <property type="evidence" value="ECO:0007669"/>
    <property type="project" value="InterPro"/>
</dbReference>
<dbReference type="InterPro" id="IPR006590">
    <property type="entry name" value="RNA_pol_Rpb4/RPC9_core"/>
</dbReference>
<comment type="subcellular location">
    <subcellularLocation>
        <location evidence="1">Nucleus</location>
    </subcellularLocation>
</comment>
<name>A0AAD7M0U0_QUISA</name>
<comment type="similarity">
    <text evidence="3">Belongs to the eukaryotic RPB4 RNA polymerase subunit family.</text>
</comment>
<dbReference type="InterPro" id="IPR010997">
    <property type="entry name" value="HRDC-like_sf"/>
</dbReference>
<feature type="region of interest" description="Disordered" evidence="4">
    <location>
        <begin position="1"/>
        <end position="81"/>
    </location>
</feature>
<proteinExistence type="inferred from homology"/>
<dbReference type="SMART" id="SM00657">
    <property type="entry name" value="RPOL4c"/>
    <property type="match status" value="1"/>
</dbReference>
<dbReference type="Pfam" id="PF03874">
    <property type="entry name" value="RNA_pol_Rpb4"/>
    <property type="match status" value="1"/>
</dbReference>
<feature type="compositionally biased region" description="Polar residues" evidence="4">
    <location>
        <begin position="38"/>
        <end position="52"/>
    </location>
</feature>
<evidence type="ECO:0000313" key="6">
    <source>
        <dbReference type="EMBL" id="KAJ7967866.1"/>
    </source>
</evidence>
<dbReference type="InterPro" id="IPR045222">
    <property type="entry name" value="Rpb4-like"/>
</dbReference>
<dbReference type="EMBL" id="JARAOO010000005">
    <property type="protein sequence ID" value="KAJ7967867.1"/>
    <property type="molecule type" value="Genomic_DNA"/>
</dbReference>
<protein>
    <submittedName>
        <fullName evidence="6">DNA-directed RNA polymerase II subunit 4</fullName>
    </submittedName>
</protein>
<dbReference type="SUPFAM" id="SSF47819">
    <property type="entry name" value="HRDC-like"/>
    <property type="match status" value="1"/>
</dbReference>
<accession>A0AAD7M0U0</accession>
<organism evidence="6 7">
    <name type="scientific">Quillaja saponaria</name>
    <name type="common">Soap bark tree</name>
    <dbReference type="NCBI Taxonomy" id="32244"/>
    <lineage>
        <taxon>Eukaryota</taxon>
        <taxon>Viridiplantae</taxon>
        <taxon>Streptophyta</taxon>
        <taxon>Embryophyta</taxon>
        <taxon>Tracheophyta</taxon>
        <taxon>Spermatophyta</taxon>
        <taxon>Magnoliopsida</taxon>
        <taxon>eudicotyledons</taxon>
        <taxon>Gunneridae</taxon>
        <taxon>Pentapetalae</taxon>
        <taxon>rosids</taxon>
        <taxon>fabids</taxon>
        <taxon>Fabales</taxon>
        <taxon>Quillajaceae</taxon>
        <taxon>Quillaja</taxon>
    </lineage>
</organism>
<dbReference type="GO" id="GO:0005634">
    <property type="term" value="C:nucleus"/>
    <property type="evidence" value="ECO:0007669"/>
    <property type="project" value="UniProtKB-SubCell"/>
</dbReference>
<comment type="caution">
    <text evidence="6">The sequence shown here is derived from an EMBL/GenBank/DDBJ whole genome shotgun (WGS) entry which is preliminary data.</text>
</comment>
<evidence type="ECO:0000256" key="2">
    <source>
        <dbReference type="ARBA" id="ARBA00023242"/>
    </source>
</evidence>
<evidence type="ECO:0000256" key="3">
    <source>
        <dbReference type="ARBA" id="ARBA00025724"/>
    </source>
</evidence>
<dbReference type="InterPro" id="IPR005574">
    <property type="entry name" value="Rpb4/RPC9"/>
</dbReference>
<dbReference type="AlphaFoldDB" id="A0AAD7M0U0"/>
<keyword evidence="2" id="KW-0539">Nucleus</keyword>
<evidence type="ECO:0000259" key="5">
    <source>
        <dbReference type="SMART" id="SM00657"/>
    </source>
</evidence>
<keyword evidence="6" id="KW-0240">DNA-directed RNA polymerase</keyword>
<keyword evidence="7" id="KW-1185">Reference proteome</keyword>
<dbReference type="EMBL" id="JARAOO010000005">
    <property type="protein sequence ID" value="KAJ7967866.1"/>
    <property type="molecule type" value="Genomic_DNA"/>
</dbReference>